<dbReference type="InterPro" id="IPR029058">
    <property type="entry name" value="AB_hydrolase_fold"/>
</dbReference>
<name>A0A5N6U0S8_ASPAV</name>
<evidence type="ECO:0000313" key="8">
    <source>
        <dbReference type="Proteomes" id="UP000325780"/>
    </source>
</evidence>
<evidence type="ECO:0000256" key="2">
    <source>
        <dbReference type="ARBA" id="ARBA00022670"/>
    </source>
</evidence>
<gene>
    <name evidence="7" type="ORF">BDV25DRAFT_138106</name>
</gene>
<evidence type="ECO:0000256" key="5">
    <source>
        <dbReference type="ARBA" id="ARBA00023180"/>
    </source>
</evidence>
<evidence type="ECO:0000256" key="1">
    <source>
        <dbReference type="ARBA" id="ARBA00011079"/>
    </source>
</evidence>
<feature type="signal peptide" evidence="6">
    <location>
        <begin position="1"/>
        <end position="19"/>
    </location>
</feature>
<keyword evidence="2" id="KW-0645">Protease</keyword>
<evidence type="ECO:0000256" key="6">
    <source>
        <dbReference type="SAM" id="SignalP"/>
    </source>
</evidence>
<sequence>MRLGFSLTAICLFLRPIMGLGLLQGSPYMQRMQLVAELGLDPDILLSPEKGLLHSALLETAPPKSPIITEYVTMPVDHDNPSAGTYQNRYWVNDEFYKPGRPIVMYDAGETNAEGIAKNHLSSDLSFFKAVLKDLEAIGIIWEHRYYGNSTPYPIHKDTPPEHFKYLTTKQALEDIPYFIRRFSRPKFPQLDLTPNSTPWVLVGGSYAGIRAAFLRNEYPDVIFAAYAASAPVQAQLNMSIYYDQVYRGMIAHGLGNCTKDIRASLGYIDEQLALGGAAATSIKQLFFGPGAENNSNEDFTTALISIYNSFQNYGIGGNKGSLREFCGYLSQDPQTNQSAGADGLAPIYGSEYVTKRWASWPVFTPLVNSLFETNCRGLNTSLPQSCNLQLFFTDMDSISWTWQYCTEWGFYQSNNFGPRSLLSGYQTLEFQQEICNRQFAQAVAKGILPSSPHVQALNDKYGGWTIRPSNTYFSGGEFDPWRTLSHLTTEDIAPEVAPTGVTFSDEIPQCGTCSERTIFGYILKDSEHCFDFRANEEGKKSRELFKQALLKWLPCFQPST</sequence>
<keyword evidence="5" id="KW-0325">Glycoprotein</keyword>
<dbReference type="PANTHER" id="PTHR11010">
    <property type="entry name" value="PROTEASE S28 PRO-X CARBOXYPEPTIDASE-RELATED"/>
    <property type="match status" value="1"/>
</dbReference>
<evidence type="ECO:0000256" key="3">
    <source>
        <dbReference type="ARBA" id="ARBA00022729"/>
    </source>
</evidence>
<dbReference type="GO" id="GO:0004180">
    <property type="term" value="F:carboxypeptidase activity"/>
    <property type="evidence" value="ECO:0007669"/>
    <property type="project" value="UniProtKB-KW"/>
</dbReference>
<dbReference type="AlphaFoldDB" id="A0A5N6U0S8"/>
<dbReference type="GO" id="GO:0008239">
    <property type="term" value="F:dipeptidyl-peptidase activity"/>
    <property type="evidence" value="ECO:0007669"/>
    <property type="project" value="TreeGrafter"/>
</dbReference>
<protein>
    <submittedName>
        <fullName evidence="7">Serine carboxypeptidase S28-domain-containing protein</fullName>
    </submittedName>
</protein>
<dbReference type="OrthoDB" id="1735038at2759"/>
<reference evidence="7 8" key="1">
    <citation type="submission" date="2019-04" db="EMBL/GenBank/DDBJ databases">
        <title>Friends and foes A comparative genomics study of 23 Aspergillus species from section Flavi.</title>
        <authorList>
            <consortium name="DOE Joint Genome Institute"/>
            <person name="Kjaerbolling I."/>
            <person name="Vesth T."/>
            <person name="Frisvad J.C."/>
            <person name="Nybo J.L."/>
            <person name="Theobald S."/>
            <person name="Kildgaard S."/>
            <person name="Isbrandt T."/>
            <person name="Kuo A."/>
            <person name="Sato A."/>
            <person name="Lyhne E.K."/>
            <person name="Kogle M.E."/>
            <person name="Wiebenga A."/>
            <person name="Kun R.S."/>
            <person name="Lubbers R.J."/>
            <person name="Makela M.R."/>
            <person name="Barry K."/>
            <person name="Chovatia M."/>
            <person name="Clum A."/>
            <person name="Daum C."/>
            <person name="Haridas S."/>
            <person name="He G."/>
            <person name="LaButti K."/>
            <person name="Lipzen A."/>
            <person name="Mondo S."/>
            <person name="Riley R."/>
            <person name="Salamov A."/>
            <person name="Simmons B.A."/>
            <person name="Magnuson J.K."/>
            <person name="Henrissat B."/>
            <person name="Mortensen U.H."/>
            <person name="Larsen T.O."/>
            <person name="Devries R.P."/>
            <person name="Grigoriev I.V."/>
            <person name="Machida M."/>
            <person name="Baker S.E."/>
            <person name="Andersen M.R."/>
        </authorList>
    </citation>
    <scope>NUCLEOTIDE SEQUENCE [LARGE SCALE GENOMIC DNA]</scope>
    <source>
        <strain evidence="7 8">IBT 18842</strain>
    </source>
</reference>
<dbReference type="Proteomes" id="UP000325780">
    <property type="component" value="Unassembled WGS sequence"/>
</dbReference>
<organism evidence="7 8">
    <name type="scientific">Aspergillus avenaceus</name>
    <dbReference type="NCBI Taxonomy" id="36643"/>
    <lineage>
        <taxon>Eukaryota</taxon>
        <taxon>Fungi</taxon>
        <taxon>Dikarya</taxon>
        <taxon>Ascomycota</taxon>
        <taxon>Pezizomycotina</taxon>
        <taxon>Eurotiomycetes</taxon>
        <taxon>Eurotiomycetidae</taxon>
        <taxon>Eurotiales</taxon>
        <taxon>Aspergillaceae</taxon>
        <taxon>Aspergillus</taxon>
        <taxon>Aspergillus subgen. Circumdati</taxon>
    </lineage>
</organism>
<dbReference type="GO" id="GO:0006508">
    <property type="term" value="P:proteolysis"/>
    <property type="evidence" value="ECO:0007669"/>
    <property type="project" value="UniProtKB-KW"/>
</dbReference>
<proteinExistence type="inferred from homology"/>
<dbReference type="InterPro" id="IPR008758">
    <property type="entry name" value="Peptidase_S28"/>
</dbReference>
<dbReference type="EMBL" id="ML742057">
    <property type="protein sequence ID" value="KAE8152168.1"/>
    <property type="molecule type" value="Genomic_DNA"/>
</dbReference>
<comment type="similarity">
    <text evidence="1">Belongs to the peptidase S28 family.</text>
</comment>
<dbReference type="Gene3D" id="3.40.50.1820">
    <property type="entry name" value="alpha/beta hydrolase"/>
    <property type="match status" value="2"/>
</dbReference>
<keyword evidence="8" id="KW-1185">Reference proteome</keyword>
<evidence type="ECO:0000313" key="7">
    <source>
        <dbReference type="EMBL" id="KAE8152168.1"/>
    </source>
</evidence>
<dbReference type="PANTHER" id="PTHR11010:SF109">
    <property type="entry name" value="PEPTIDASE, FAMILY S28, PUTATIVE (AFU_ORTHOLOGUE AFUA_4G03790)-RELATED"/>
    <property type="match status" value="1"/>
</dbReference>
<evidence type="ECO:0000256" key="4">
    <source>
        <dbReference type="ARBA" id="ARBA00022801"/>
    </source>
</evidence>
<keyword evidence="4" id="KW-0378">Hydrolase</keyword>
<feature type="chain" id="PRO_5024871914" evidence="6">
    <location>
        <begin position="20"/>
        <end position="561"/>
    </location>
</feature>
<keyword evidence="7" id="KW-0121">Carboxypeptidase</keyword>
<dbReference type="FunFam" id="3.40.50.1820:FF:000636">
    <property type="entry name" value="Serine peptidase, family S28, putative"/>
    <property type="match status" value="1"/>
</dbReference>
<dbReference type="Pfam" id="PF05577">
    <property type="entry name" value="Peptidase_S28"/>
    <property type="match status" value="1"/>
</dbReference>
<dbReference type="SUPFAM" id="SSF53474">
    <property type="entry name" value="alpha/beta-Hydrolases"/>
    <property type="match status" value="1"/>
</dbReference>
<dbReference type="GO" id="GO:0070008">
    <property type="term" value="F:serine-type exopeptidase activity"/>
    <property type="evidence" value="ECO:0007669"/>
    <property type="project" value="InterPro"/>
</dbReference>
<accession>A0A5N6U0S8</accession>
<keyword evidence="3 6" id="KW-0732">Signal</keyword>